<dbReference type="CDD" id="cd13999">
    <property type="entry name" value="STKc_MAP3K-like"/>
    <property type="match status" value="1"/>
</dbReference>
<dbReference type="InterPro" id="IPR008271">
    <property type="entry name" value="Ser/Thr_kinase_AS"/>
</dbReference>
<evidence type="ECO:0000256" key="2">
    <source>
        <dbReference type="ARBA" id="ARBA00012513"/>
    </source>
</evidence>
<sequence length="304" mass="34838">MEKKRWDSMDSWSMLLEPGNGDSSEGNREEWMADLSQLFLGNKFASGSNSRIYRGIYKQRAVAVKMVRIPDQEDDEKRRDLEEQFNSEVAFLSRLYHPNIVQFIAACKKPPVYCIITEYMSQGTLRMYLHKKEPYSLSTETILRLALDISRGMQYLHSQGVIHRDLKSHNLLLNDEMRVKEKPYTRKVDVYSFGIVLWELTTALVPFQGMTPVQAAYAASEKNLRPPLSTTCSPVLNHLIKSCWSANPAKRPDFTYIVSVLEKFDHCLKEGLPILVHQEFGIGSSLVDLFKGCIMQHSSIPIRA</sequence>
<dbReference type="SMART" id="SM00220">
    <property type="entry name" value="S_TKc"/>
    <property type="match status" value="1"/>
</dbReference>
<dbReference type="Pfam" id="PF07714">
    <property type="entry name" value="PK_Tyr_Ser-Thr"/>
    <property type="match status" value="1"/>
</dbReference>
<comment type="catalytic activity">
    <reaction evidence="8">
        <text>L-threonyl-[protein] + ATP = O-phospho-L-threonyl-[protein] + ADP + H(+)</text>
        <dbReference type="Rhea" id="RHEA:46608"/>
        <dbReference type="Rhea" id="RHEA-COMP:11060"/>
        <dbReference type="Rhea" id="RHEA-COMP:11605"/>
        <dbReference type="ChEBI" id="CHEBI:15378"/>
        <dbReference type="ChEBI" id="CHEBI:30013"/>
        <dbReference type="ChEBI" id="CHEBI:30616"/>
        <dbReference type="ChEBI" id="CHEBI:61977"/>
        <dbReference type="ChEBI" id="CHEBI:456216"/>
        <dbReference type="EC" id="2.7.11.1"/>
    </reaction>
</comment>
<evidence type="ECO:0000256" key="1">
    <source>
        <dbReference type="ARBA" id="ARBA00010507"/>
    </source>
</evidence>
<evidence type="ECO:0000256" key="3">
    <source>
        <dbReference type="ARBA" id="ARBA00022527"/>
    </source>
</evidence>
<dbReference type="EC" id="2.7.11.1" evidence="2"/>
<dbReference type="InterPro" id="IPR011009">
    <property type="entry name" value="Kinase-like_dom_sf"/>
</dbReference>
<comment type="catalytic activity">
    <reaction evidence="9">
        <text>L-seryl-[protein] + ATP = O-phospho-L-seryl-[protein] + ADP + H(+)</text>
        <dbReference type="Rhea" id="RHEA:17989"/>
        <dbReference type="Rhea" id="RHEA-COMP:9863"/>
        <dbReference type="Rhea" id="RHEA-COMP:11604"/>
        <dbReference type="ChEBI" id="CHEBI:15378"/>
        <dbReference type="ChEBI" id="CHEBI:29999"/>
        <dbReference type="ChEBI" id="CHEBI:30616"/>
        <dbReference type="ChEBI" id="CHEBI:83421"/>
        <dbReference type="ChEBI" id="CHEBI:456216"/>
        <dbReference type="EC" id="2.7.11.1"/>
    </reaction>
</comment>
<name>A0A6V7NWT7_ANACO</name>
<dbReference type="FunFam" id="3.30.200.20:FF:000060">
    <property type="entry name" value="Serine/threonine-protein kinase isoform 1"/>
    <property type="match status" value="1"/>
</dbReference>
<gene>
    <name evidence="11" type="ORF">CB5_LOCUS6293</name>
</gene>
<organism evidence="11">
    <name type="scientific">Ananas comosus var. bracteatus</name>
    <name type="common">red pineapple</name>
    <dbReference type="NCBI Taxonomy" id="296719"/>
    <lineage>
        <taxon>Eukaryota</taxon>
        <taxon>Viridiplantae</taxon>
        <taxon>Streptophyta</taxon>
        <taxon>Embryophyta</taxon>
        <taxon>Tracheophyta</taxon>
        <taxon>Spermatophyta</taxon>
        <taxon>Magnoliopsida</taxon>
        <taxon>Liliopsida</taxon>
        <taxon>Poales</taxon>
        <taxon>Bromeliaceae</taxon>
        <taxon>Bromelioideae</taxon>
        <taxon>Ananas</taxon>
    </lineage>
</organism>
<evidence type="ECO:0000256" key="6">
    <source>
        <dbReference type="ARBA" id="ARBA00022777"/>
    </source>
</evidence>
<dbReference type="Gene3D" id="1.10.510.10">
    <property type="entry name" value="Transferase(Phosphotransferase) domain 1"/>
    <property type="match status" value="2"/>
</dbReference>
<dbReference type="SUPFAM" id="SSF56112">
    <property type="entry name" value="Protein kinase-like (PK-like)"/>
    <property type="match status" value="1"/>
</dbReference>
<dbReference type="PROSITE" id="PS00108">
    <property type="entry name" value="PROTEIN_KINASE_ST"/>
    <property type="match status" value="1"/>
</dbReference>
<keyword evidence="5" id="KW-0547">Nucleotide-binding</keyword>
<evidence type="ECO:0000256" key="8">
    <source>
        <dbReference type="ARBA" id="ARBA00047899"/>
    </source>
</evidence>
<dbReference type="GO" id="GO:0004674">
    <property type="term" value="F:protein serine/threonine kinase activity"/>
    <property type="evidence" value="ECO:0007669"/>
    <property type="project" value="UniProtKB-KW"/>
</dbReference>
<reference evidence="11" key="1">
    <citation type="submission" date="2020-07" db="EMBL/GenBank/DDBJ databases">
        <authorList>
            <person name="Lin J."/>
        </authorList>
    </citation>
    <scope>NUCLEOTIDE SEQUENCE</scope>
</reference>
<evidence type="ECO:0000256" key="7">
    <source>
        <dbReference type="ARBA" id="ARBA00022840"/>
    </source>
</evidence>
<evidence type="ECO:0000256" key="4">
    <source>
        <dbReference type="ARBA" id="ARBA00022679"/>
    </source>
</evidence>
<evidence type="ECO:0000256" key="5">
    <source>
        <dbReference type="ARBA" id="ARBA00022741"/>
    </source>
</evidence>
<keyword evidence="6" id="KW-0418">Kinase</keyword>
<dbReference type="InterPro" id="IPR001245">
    <property type="entry name" value="Ser-Thr/Tyr_kinase_cat_dom"/>
</dbReference>
<dbReference type="AlphaFoldDB" id="A0A6V7NWT7"/>
<keyword evidence="3" id="KW-0723">Serine/threonine-protein kinase</keyword>
<feature type="domain" description="Protein kinase" evidence="10">
    <location>
        <begin position="38"/>
        <end position="264"/>
    </location>
</feature>
<dbReference type="PANTHER" id="PTHR44329:SF277">
    <property type="entry name" value="SERINE_THREONINE-PROTEIN KINASE HT1-LIKE"/>
    <property type="match status" value="1"/>
</dbReference>
<keyword evidence="4" id="KW-0808">Transferase</keyword>
<evidence type="ECO:0000256" key="9">
    <source>
        <dbReference type="ARBA" id="ARBA00048679"/>
    </source>
</evidence>
<evidence type="ECO:0000313" key="11">
    <source>
        <dbReference type="EMBL" id="CAD1823082.1"/>
    </source>
</evidence>
<dbReference type="Gene3D" id="3.30.200.20">
    <property type="entry name" value="Phosphorylase Kinase, domain 1"/>
    <property type="match status" value="1"/>
</dbReference>
<keyword evidence="7" id="KW-0067">ATP-binding</keyword>
<dbReference type="PROSITE" id="PS50011">
    <property type="entry name" value="PROTEIN_KINASE_DOM"/>
    <property type="match status" value="1"/>
</dbReference>
<accession>A0A6V7NWT7</accession>
<protein>
    <recommendedName>
        <fullName evidence="2">non-specific serine/threonine protein kinase</fullName>
        <ecNumber evidence="2">2.7.11.1</ecNumber>
    </recommendedName>
</protein>
<dbReference type="InterPro" id="IPR000719">
    <property type="entry name" value="Prot_kinase_dom"/>
</dbReference>
<evidence type="ECO:0000259" key="10">
    <source>
        <dbReference type="PROSITE" id="PS50011"/>
    </source>
</evidence>
<proteinExistence type="inferred from homology"/>
<dbReference type="InterPro" id="IPR051681">
    <property type="entry name" value="Ser/Thr_Kinases-Pseudokinases"/>
</dbReference>
<comment type="similarity">
    <text evidence="1">Belongs to the protein kinase superfamily. TKL Ser/Thr protein kinase family. RAF subfamily.</text>
</comment>
<dbReference type="GO" id="GO:0005524">
    <property type="term" value="F:ATP binding"/>
    <property type="evidence" value="ECO:0007669"/>
    <property type="project" value="UniProtKB-KW"/>
</dbReference>
<dbReference type="PANTHER" id="PTHR44329">
    <property type="entry name" value="SERINE/THREONINE-PROTEIN KINASE TNNI3K-RELATED"/>
    <property type="match status" value="1"/>
</dbReference>
<dbReference type="EMBL" id="LR862142">
    <property type="protein sequence ID" value="CAD1823082.1"/>
    <property type="molecule type" value="Genomic_DNA"/>
</dbReference>